<proteinExistence type="predicted"/>
<accession>A0A8S5LVQ2</accession>
<sequence>MTVTQKDRENAEMAYRILSSPVFIGAVKKVEYGICSRWKGEQSPREREALWRDLQALHRVQACLLQTLEDVAFSTKDNVFLQMLNKIRKLCRG</sequence>
<reference evidence="1" key="1">
    <citation type="journal article" date="2021" name="Proc. Natl. Acad. Sci. U.S.A.">
        <title>A Catalog of Tens of Thousands of Viruses from Human Metagenomes Reveals Hidden Associations with Chronic Diseases.</title>
        <authorList>
            <person name="Tisza M.J."/>
            <person name="Buck C.B."/>
        </authorList>
    </citation>
    <scope>NUCLEOTIDE SEQUENCE</scope>
    <source>
        <strain evidence="1">Ctc5632</strain>
    </source>
</reference>
<protein>
    <submittedName>
        <fullName evidence="1">Uncharacterized protein</fullName>
    </submittedName>
</protein>
<dbReference type="EMBL" id="BK014749">
    <property type="protein sequence ID" value="DAD73978.1"/>
    <property type="molecule type" value="Genomic_DNA"/>
</dbReference>
<evidence type="ECO:0000313" key="1">
    <source>
        <dbReference type="EMBL" id="DAD73978.1"/>
    </source>
</evidence>
<name>A0A8S5LVQ2_9CAUD</name>
<organism evidence="1">
    <name type="scientific">Podoviridae sp. ctc5632</name>
    <dbReference type="NCBI Taxonomy" id="2826565"/>
    <lineage>
        <taxon>Viruses</taxon>
        <taxon>Duplodnaviria</taxon>
        <taxon>Heunggongvirae</taxon>
        <taxon>Uroviricota</taxon>
        <taxon>Caudoviricetes</taxon>
    </lineage>
</organism>